<dbReference type="InterPro" id="IPR003682">
    <property type="entry name" value="rRNA_ssu_MeTfrase_G"/>
</dbReference>
<feature type="region of interest" description="Disordered" evidence="7">
    <location>
        <begin position="1"/>
        <end position="43"/>
    </location>
</feature>
<dbReference type="PANTHER" id="PTHR31760:SF0">
    <property type="entry name" value="S-ADENOSYL-L-METHIONINE-DEPENDENT METHYLTRANSFERASES SUPERFAMILY PROTEIN"/>
    <property type="match status" value="1"/>
</dbReference>
<comment type="similarity">
    <text evidence="6">Belongs to the methyltransferase superfamily. RNA methyltransferase RsmG family.</text>
</comment>
<keyword evidence="5 6" id="KW-0949">S-adenosyl-L-methionine</keyword>
<evidence type="ECO:0000256" key="4">
    <source>
        <dbReference type="ARBA" id="ARBA00022679"/>
    </source>
</evidence>
<organism evidence="8 9">
    <name type="scientific">Lignipirellula cremea</name>
    <dbReference type="NCBI Taxonomy" id="2528010"/>
    <lineage>
        <taxon>Bacteria</taxon>
        <taxon>Pseudomonadati</taxon>
        <taxon>Planctomycetota</taxon>
        <taxon>Planctomycetia</taxon>
        <taxon>Pirellulales</taxon>
        <taxon>Pirellulaceae</taxon>
        <taxon>Lignipirellula</taxon>
    </lineage>
</organism>
<dbReference type="Proteomes" id="UP000317648">
    <property type="component" value="Chromosome"/>
</dbReference>
<feature type="binding site" evidence="6">
    <location>
        <begin position="166"/>
        <end position="167"/>
    </location>
    <ligand>
        <name>S-adenosyl-L-methionine</name>
        <dbReference type="ChEBI" id="CHEBI:59789"/>
    </ligand>
</feature>
<name>A0A518DS11_9BACT</name>
<evidence type="ECO:0000256" key="6">
    <source>
        <dbReference type="HAMAP-Rule" id="MF_00074"/>
    </source>
</evidence>
<dbReference type="EMBL" id="CP036433">
    <property type="protein sequence ID" value="QDU94621.1"/>
    <property type="molecule type" value="Genomic_DNA"/>
</dbReference>
<comment type="function">
    <text evidence="6">Specifically methylates the N7 position of a guanine in 16S rRNA.</text>
</comment>
<dbReference type="OrthoDB" id="9808773at2"/>
<keyword evidence="1 6" id="KW-0963">Cytoplasm</keyword>
<keyword evidence="3 6" id="KW-0489">Methyltransferase</keyword>
<dbReference type="AlphaFoldDB" id="A0A518DS11"/>
<keyword evidence="4 6" id="KW-0808">Transferase</keyword>
<dbReference type="NCBIfam" id="TIGR00138">
    <property type="entry name" value="rsmG_gidB"/>
    <property type="match status" value="1"/>
</dbReference>
<dbReference type="GO" id="GO:0005829">
    <property type="term" value="C:cytosol"/>
    <property type="evidence" value="ECO:0007669"/>
    <property type="project" value="TreeGrafter"/>
</dbReference>
<proteinExistence type="inferred from homology"/>
<evidence type="ECO:0000256" key="5">
    <source>
        <dbReference type="ARBA" id="ARBA00022691"/>
    </source>
</evidence>
<evidence type="ECO:0000313" key="8">
    <source>
        <dbReference type="EMBL" id="QDU94621.1"/>
    </source>
</evidence>
<feature type="binding site" evidence="6">
    <location>
        <position position="116"/>
    </location>
    <ligand>
        <name>S-adenosyl-L-methionine</name>
        <dbReference type="ChEBI" id="CHEBI:59789"/>
    </ligand>
</feature>
<comment type="caution">
    <text evidence="6">Lacks conserved residue(s) required for the propagation of feature annotation.</text>
</comment>
<evidence type="ECO:0000256" key="3">
    <source>
        <dbReference type="ARBA" id="ARBA00022603"/>
    </source>
</evidence>
<evidence type="ECO:0000256" key="1">
    <source>
        <dbReference type="ARBA" id="ARBA00022490"/>
    </source>
</evidence>
<sequence length="254" mass="27932">MTNDSSATPPPGDDLPVDPASAADCKGDAELSNPLAGENVEDPSPTLEAALERYQLETPPEAIEPLKAYCALLWEWNLKLNLTRHTDYDKFVSRDLLDVLQLASVLNEGEEVLDVGSGGGVPGIPLAIVRPDLRVSLCESIGKKAKVLGEMTNALEIQVPVFHGRAEVVLDDFSFDSLAARAVGPLWKMLHWFQGRWHTIGRLLAIKGPSWPEERGEARHRGYMHEVDLRKLVEYPRPGADGQSVILQLTQKGR</sequence>
<protein>
    <recommendedName>
        <fullName evidence="6">Ribosomal RNA small subunit methyltransferase G</fullName>
        <ecNumber evidence="6">2.1.1.-</ecNumber>
    </recommendedName>
    <alternativeName>
        <fullName evidence="6">16S rRNA 7-methylguanosine methyltransferase</fullName>
        <shortName evidence="6">16S rRNA m7G methyltransferase</shortName>
    </alternativeName>
</protein>
<dbReference type="EC" id="2.1.1.-" evidence="6"/>
<gene>
    <name evidence="6 8" type="primary">rsmG</name>
    <name evidence="8" type="ORF">Pla8534_24140</name>
</gene>
<dbReference type="Pfam" id="PF02527">
    <property type="entry name" value="GidB"/>
    <property type="match status" value="1"/>
</dbReference>
<evidence type="ECO:0000313" key="9">
    <source>
        <dbReference type="Proteomes" id="UP000317648"/>
    </source>
</evidence>
<comment type="subcellular location">
    <subcellularLocation>
        <location evidence="6">Cytoplasm</location>
    </subcellularLocation>
</comment>
<reference evidence="8 9" key="1">
    <citation type="submission" date="2019-02" db="EMBL/GenBank/DDBJ databases">
        <title>Deep-cultivation of Planctomycetes and their phenomic and genomic characterization uncovers novel biology.</title>
        <authorList>
            <person name="Wiegand S."/>
            <person name="Jogler M."/>
            <person name="Boedeker C."/>
            <person name="Pinto D."/>
            <person name="Vollmers J."/>
            <person name="Rivas-Marin E."/>
            <person name="Kohn T."/>
            <person name="Peeters S.H."/>
            <person name="Heuer A."/>
            <person name="Rast P."/>
            <person name="Oberbeckmann S."/>
            <person name="Bunk B."/>
            <person name="Jeske O."/>
            <person name="Meyerdierks A."/>
            <person name="Storesund J.E."/>
            <person name="Kallscheuer N."/>
            <person name="Luecker S."/>
            <person name="Lage O.M."/>
            <person name="Pohl T."/>
            <person name="Merkel B.J."/>
            <person name="Hornburger P."/>
            <person name="Mueller R.-W."/>
            <person name="Bruemmer F."/>
            <person name="Labrenz M."/>
            <person name="Spormann A.M."/>
            <person name="Op den Camp H."/>
            <person name="Overmann J."/>
            <person name="Amann R."/>
            <person name="Jetten M.S.M."/>
            <person name="Mascher T."/>
            <person name="Medema M.H."/>
            <person name="Devos D.P."/>
            <person name="Kaster A.-K."/>
            <person name="Ovreas L."/>
            <person name="Rohde M."/>
            <person name="Galperin M.Y."/>
            <person name="Jogler C."/>
        </authorList>
    </citation>
    <scope>NUCLEOTIDE SEQUENCE [LARGE SCALE GENOMIC DNA]</scope>
    <source>
        <strain evidence="8 9">Pla85_3_4</strain>
    </source>
</reference>
<dbReference type="PANTHER" id="PTHR31760">
    <property type="entry name" value="S-ADENOSYL-L-METHIONINE-DEPENDENT METHYLTRANSFERASES SUPERFAMILY PROTEIN"/>
    <property type="match status" value="1"/>
</dbReference>
<feature type="binding site" evidence="6">
    <location>
        <position position="181"/>
    </location>
    <ligand>
        <name>S-adenosyl-L-methionine</name>
        <dbReference type="ChEBI" id="CHEBI:59789"/>
    </ligand>
</feature>
<dbReference type="Gene3D" id="3.40.50.150">
    <property type="entry name" value="Vaccinia Virus protein VP39"/>
    <property type="match status" value="1"/>
</dbReference>
<keyword evidence="2 6" id="KW-0698">rRNA processing</keyword>
<keyword evidence="9" id="KW-1185">Reference proteome</keyword>
<accession>A0A518DS11</accession>
<dbReference type="GO" id="GO:0070043">
    <property type="term" value="F:rRNA (guanine-N7-)-methyltransferase activity"/>
    <property type="evidence" value="ECO:0007669"/>
    <property type="project" value="UniProtKB-UniRule"/>
</dbReference>
<dbReference type="SUPFAM" id="SSF53335">
    <property type="entry name" value="S-adenosyl-L-methionine-dependent methyltransferases"/>
    <property type="match status" value="1"/>
</dbReference>
<dbReference type="HAMAP" id="MF_00074">
    <property type="entry name" value="16SrRNA_methyltr_G"/>
    <property type="match status" value="1"/>
</dbReference>
<dbReference type="KEGG" id="lcre:Pla8534_24140"/>
<dbReference type="InterPro" id="IPR029063">
    <property type="entry name" value="SAM-dependent_MTases_sf"/>
</dbReference>
<dbReference type="RefSeq" id="WP_145053190.1">
    <property type="nucleotide sequence ID" value="NZ_CP036433.1"/>
</dbReference>
<evidence type="ECO:0000256" key="2">
    <source>
        <dbReference type="ARBA" id="ARBA00022552"/>
    </source>
</evidence>
<evidence type="ECO:0000256" key="7">
    <source>
        <dbReference type="SAM" id="MobiDB-lite"/>
    </source>
</evidence>